<evidence type="ECO:0000256" key="1">
    <source>
        <dbReference type="ARBA" id="ARBA00009820"/>
    </source>
</evidence>
<dbReference type="AlphaFoldDB" id="A0A5C5TXN5"/>
<feature type="region of interest" description="Disordered" evidence="4">
    <location>
        <begin position="182"/>
        <end position="209"/>
    </location>
</feature>
<evidence type="ECO:0000256" key="3">
    <source>
        <dbReference type="PROSITE-ProRule" id="PRU01091"/>
    </source>
</evidence>
<comment type="similarity">
    <text evidence="1">Belongs to the TolB family.</text>
</comment>
<dbReference type="GO" id="GO:0003677">
    <property type="term" value="F:DNA binding"/>
    <property type="evidence" value="ECO:0007669"/>
    <property type="project" value="UniProtKB-UniRule"/>
</dbReference>
<name>A0A5C5TXN5_9GAMM</name>
<evidence type="ECO:0000256" key="2">
    <source>
        <dbReference type="ARBA" id="ARBA00023125"/>
    </source>
</evidence>
<dbReference type="CDD" id="cd00383">
    <property type="entry name" value="trans_reg_C"/>
    <property type="match status" value="1"/>
</dbReference>
<keyword evidence="7" id="KW-1185">Reference proteome</keyword>
<dbReference type="PANTHER" id="PTHR36842">
    <property type="entry name" value="PROTEIN TOLB HOMOLOG"/>
    <property type="match status" value="1"/>
</dbReference>
<dbReference type="GO" id="GO:0000160">
    <property type="term" value="P:phosphorelay signal transduction system"/>
    <property type="evidence" value="ECO:0007669"/>
    <property type="project" value="InterPro"/>
</dbReference>
<dbReference type="InterPro" id="IPR011659">
    <property type="entry name" value="WD40"/>
</dbReference>
<reference evidence="6 7" key="1">
    <citation type="submission" date="2019-07" db="EMBL/GenBank/DDBJ databases">
        <title>Luteimonas sp. YD-1 nov., isolated from acidic soil.</title>
        <authorList>
            <person name="Zhou J."/>
        </authorList>
    </citation>
    <scope>NUCLEOTIDE SEQUENCE [LARGE SCALE GENOMIC DNA]</scope>
    <source>
        <strain evidence="6 7">YD-1</strain>
    </source>
</reference>
<dbReference type="Proteomes" id="UP000315949">
    <property type="component" value="Unassembled WGS sequence"/>
</dbReference>
<dbReference type="SMART" id="SM00862">
    <property type="entry name" value="Trans_reg_C"/>
    <property type="match status" value="1"/>
</dbReference>
<dbReference type="GO" id="GO:0006355">
    <property type="term" value="P:regulation of DNA-templated transcription"/>
    <property type="evidence" value="ECO:0007669"/>
    <property type="project" value="InterPro"/>
</dbReference>
<comment type="caution">
    <text evidence="6">The sequence shown here is derived from an EMBL/GenBank/DDBJ whole genome shotgun (WGS) entry which is preliminary data.</text>
</comment>
<feature type="compositionally biased region" description="Low complexity" evidence="4">
    <location>
        <begin position="196"/>
        <end position="209"/>
    </location>
</feature>
<feature type="DNA-binding region" description="OmpR/PhoB-type" evidence="3">
    <location>
        <begin position="71"/>
        <end position="171"/>
    </location>
</feature>
<protein>
    <recommendedName>
        <fullName evidence="5">OmpR/PhoB-type domain-containing protein</fullName>
    </recommendedName>
</protein>
<dbReference type="InterPro" id="IPR016032">
    <property type="entry name" value="Sig_transdc_resp-reg_C-effctor"/>
</dbReference>
<gene>
    <name evidence="6" type="ORF">FQY79_09950</name>
</gene>
<dbReference type="OrthoDB" id="626010at2"/>
<sequence length="800" mass="86207">MTGIRGTRMDLPLRSSAPPKDTCVRLLQVRRCLPMSPHLPRDRAHASESPAYSTPPRSAAGGGAGAIRPYADRLRVLDCQVDVLRRIVTRERDGGERRLTPKALQVLLVLVEAQGSVVTREALFERVWPHTMPTDDVLTQAVTQLRKAFGDDRDAPRFIETIARTGYRLLAPAAWLGNHDDDAGTAAGVESGGAGPASAPEPATVRAAPPARPVRTPWIAAAAVLLLGLVAAALWRLPGAMPAAEAGVLALEYRAIASAPEQERLPSLSPDGGTVAFVRAEADGGSRLMLQAVSQAAARVLTEPGPGEADTMPVWSRDGTRIAFVRVSPQGCRFLVVPAAGGEPREVGPCLDGEWSHFDWAPDGRGLVMGGPRSPGGGAPLQRLDLATGRWQPLDYPIARGEVDQLPRYSPDGRWLAFRRNVSLADLWIMPADGGTPRPLTRLRRDIRGWDWLPDSSGVVFSLLAGNPSLWMLRLADGSMQRLSRLPSGNAVHPDVAADDWSMVLEIDLSRSGLFRIRIDGGGDAVPEPVFASSRADTLPALSPDGQTLAFLSDRSMSLQLWLGEVGQPATLRAVEDFEPLPRHPPVWSADGRTLLVLGRAHDSEYLFEVEAATGRPRRLEVPAARPVFATYTGDPAHLLVGVDDGRGRVRAVLYRRADWKVLASEDDVALARYDPGSDALLFSRSSKPGLWRADARLGGIVRIADDRPTPPFYRHWALLDGRPYSLVPEADCPAPWRALLAADRACLSRSGPVLGGSPAVDAQGRWLYLGLPVSQNIDVGWTRLPVPGGKAPARPRASP</sequence>
<dbReference type="InterPro" id="IPR001867">
    <property type="entry name" value="OmpR/PhoB-type_DNA-bd"/>
</dbReference>
<evidence type="ECO:0000313" key="7">
    <source>
        <dbReference type="Proteomes" id="UP000315949"/>
    </source>
</evidence>
<accession>A0A5C5TXN5</accession>
<dbReference type="Gene3D" id="1.10.10.10">
    <property type="entry name" value="Winged helix-like DNA-binding domain superfamily/Winged helix DNA-binding domain"/>
    <property type="match status" value="1"/>
</dbReference>
<organism evidence="6 7">
    <name type="scientific">Luteimonas wenzhouensis</name>
    <dbReference type="NCBI Taxonomy" id="2599615"/>
    <lineage>
        <taxon>Bacteria</taxon>
        <taxon>Pseudomonadati</taxon>
        <taxon>Pseudomonadota</taxon>
        <taxon>Gammaproteobacteria</taxon>
        <taxon>Lysobacterales</taxon>
        <taxon>Lysobacteraceae</taxon>
        <taxon>Luteimonas</taxon>
    </lineage>
</organism>
<dbReference type="InterPro" id="IPR036388">
    <property type="entry name" value="WH-like_DNA-bd_sf"/>
</dbReference>
<dbReference type="Pfam" id="PF07676">
    <property type="entry name" value="PD40"/>
    <property type="match status" value="4"/>
</dbReference>
<feature type="region of interest" description="Disordered" evidence="4">
    <location>
        <begin position="37"/>
        <end position="64"/>
    </location>
</feature>
<evidence type="ECO:0000313" key="6">
    <source>
        <dbReference type="EMBL" id="TWT18941.1"/>
    </source>
</evidence>
<feature type="domain" description="OmpR/PhoB-type" evidence="5">
    <location>
        <begin position="71"/>
        <end position="171"/>
    </location>
</feature>
<dbReference type="SUPFAM" id="SSF46894">
    <property type="entry name" value="C-terminal effector domain of the bipartite response regulators"/>
    <property type="match status" value="1"/>
</dbReference>
<evidence type="ECO:0000259" key="5">
    <source>
        <dbReference type="PROSITE" id="PS51755"/>
    </source>
</evidence>
<dbReference type="EMBL" id="VOHE01000004">
    <property type="protein sequence ID" value="TWT18941.1"/>
    <property type="molecule type" value="Genomic_DNA"/>
</dbReference>
<dbReference type="SUPFAM" id="SSF82171">
    <property type="entry name" value="DPP6 N-terminal domain-like"/>
    <property type="match status" value="1"/>
</dbReference>
<dbReference type="InterPro" id="IPR011042">
    <property type="entry name" value="6-blade_b-propeller_TolB-like"/>
</dbReference>
<evidence type="ECO:0000256" key="4">
    <source>
        <dbReference type="SAM" id="MobiDB-lite"/>
    </source>
</evidence>
<dbReference type="Gene3D" id="2.120.10.30">
    <property type="entry name" value="TolB, C-terminal domain"/>
    <property type="match status" value="3"/>
</dbReference>
<proteinExistence type="inferred from homology"/>
<dbReference type="PROSITE" id="PS51755">
    <property type="entry name" value="OMPR_PHOB"/>
    <property type="match status" value="1"/>
</dbReference>
<dbReference type="PANTHER" id="PTHR36842:SF1">
    <property type="entry name" value="PROTEIN TOLB"/>
    <property type="match status" value="1"/>
</dbReference>
<keyword evidence="2 3" id="KW-0238">DNA-binding</keyword>
<dbReference type="Pfam" id="PF00486">
    <property type="entry name" value="Trans_reg_C"/>
    <property type="match status" value="1"/>
</dbReference>